<name>A0A6J6MZV8_9ZZZZ</name>
<dbReference type="PANTHER" id="PTHR32063">
    <property type="match status" value="1"/>
</dbReference>
<dbReference type="InterPro" id="IPR027463">
    <property type="entry name" value="AcrB_DN_DC_subdom"/>
</dbReference>
<accession>A0A6J6MZV8</accession>
<dbReference type="AlphaFoldDB" id="A0A6J6MZV8"/>
<dbReference type="Gene3D" id="3.30.70.1440">
    <property type="entry name" value="Multidrug efflux transporter AcrB pore domain"/>
    <property type="match status" value="1"/>
</dbReference>
<proteinExistence type="predicted"/>
<dbReference type="Pfam" id="PF00873">
    <property type="entry name" value="ACR_tran"/>
    <property type="match status" value="1"/>
</dbReference>
<feature type="transmembrane region" description="Helical" evidence="1">
    <location>
        <begin position="618"/>
        <end position="642"/>
    </location>
</feature>
<gene>
    <name evidence="2" type="ORF">UFOPK2373_00056</name>
</gene>
<evidence type="ECO:0000313" key="2">
    <source>
        <dbReference type="EMBL" id="CAB4678135.1"/>
    </source>
</evidence>
<dbReference type="PRINTS" id="PR00702">
    <property type="entry name" value="ACRIFLAVINRP"/>
</dbReference>
<protein>
    <submittedName>
        <fullName evidence="2">Unannotated protein</fullName>
    </submittedName>
</protein>
<feature type="transmembrane region" description="Helical" evidence="1">
    <location>
        <begin position="512"/>
        <end position="532"/>
    </location>
</feature>
<dbReference type="EMBL" id="CAEZXL010000004">
    <property type="protein sequence ID" value="CAB4678135.1"/>
    <property type="molecule type" value="Genomic_DNA"/>
</dbReference>
<dbReference type="PANTHER" id="PTHR32063:SF0">
    <property type="entry name" value="SWARMING MOTILITY PROTEIN SWRC"/>
    <property type="match status" value="1"/>
</dbReference>
<dbReference type="GO" id="GO:0042910">
    <property type="term" value="F:xenobiotic transmembrane transporter activity"/>
    <property type="evidence" value="ECO:0007669"/>
    <property type="project" value="TreeGrafter"/>
</dbReference>
<feature type="transmembrane region" description="Helical" evidence="1">
    <location>
        <begin position="587"/>
        <end position="612"/>
    </location>
</feature>
<organism evidence="2">
    <name type="scientific">freshwater metagenome</name>
    <dbReference type="NCBI Taxonomy" id="449393"/>
    <lineage>
        <taxon>unclassified sequences</taxon>
        <taxon>metagenomes</taxon>
        <taxon>ecological metagenomes</taxon>
    </lineage>
</organism>
<dbReference type="Gene3D" id="3.30.70.1430">
    <property type="entry name" value="Multidrug efflux transporter AcrB pore domain"/>
    <property type="match status" value="1"/>
</dbReference>
<keyword evidence="1" id="KW-0812">Transmembrane</keyword>
<feature type="transmembrane region" description="Helical" evidence="1">
    <location>
        <begin position="538"/>
        <end position="562"/>
    </location>
</feature>
<reference evidence="2" key="1">
    <citation type="submission" date="2020-05" db="EMBL/GenBank/DDBJ databases">
        <authorList>
            <person name="Chiriac C."/>
            <person name="Salcher M."/>
            <person name="Ghai R."/>
            <person name="Kavagutti S V."/>
        </authorList>
    </citation>
    <scope>NUCLEOTIDE SEQUENCE</scope>
</reference>
<sequence length="664" mass="69654">MNLFTLSALTIAIGRVVDDSIVVIENINRHLSYGEKKMEAILNSVKEVAGAITAATLTTVAVFLPIAGVGGLVGQLFRPFALTFALALVASLFVSLTIVPVIATWFLKAPAVEKTLTEAAASKLAAKVREEEEARERKSLLQRIYLPVLSSTQKRPVITLVAAFLVLLFTFGLVPFIKTNFIGSSGSTTFSIAQTVPFGSSLEDKSKAAAGVEQLLLDSGDTVAVTTTIGSTGDSRVAFGQAAGGIQIQVSTKATVNGDAFQAKMQKQFEAHPELGKVAFESGQSFGSSGTIDVTVTAKTDAQLRAGIEKVKTALTGKIDDVSSEITTTLSEKQRTLRVTVDRLAATRAGLSEIAVATLVSSAMTPQSVGTINIDSKATSIYIKSGAVPTTVNEVKAIQIPTAMGYIPLDRVADVALVSVPTKITTQDGDRAATVSLTPNKDASLTTITMQVAKQVDLIKNDMPVGATLLPIGGVSADQADSFNQLFLALLAAIAIVYLIMVATFRSLVQPLVLLVSIPFAATGAFVALLITNTALGLPALIGMLLLVGIVVTNAIVLIDLINQYRAQGMPLEDSIMNGARQRLRPILMTALATIGALSPLVLGITGSGGFISQPLGVVVIGGLFSSTILTLIIVPVLYRLIEGRKERKALKKATPKKLKAKTA</sequence>
<keyword evidence="1" id="KW-0472">Membrane</keyword>
<dbReference type="GO" id="GO:0005886">
    <property type="term" value="C:plasma membrane"/>
    <property type="evidence" value="ECO:0007669"/>
    <property type="project" value="TreeGrafter"/>
</dbReference>
<dbReference type="SUPFAM" id="SSF82866">
    <property type="entry name" value="Multidrug efflux transporter AcrB transmembrane domain"/>
    <property type="match status" value="2"/>
</dbReference>
<feature type="transmembrane region" description="Helical" evidence="1">
    <location>
        <begin position="157"/>
        <end position="177"/>
    </location>
</feature>
<feature type="transmembrane region" description="Helical" evidence="1">
    <location>
        <begin position="80"/>
        <end position="107"/>
    </location>
</feature>
<feature type="transmembrane region" description="Helical" evidence="1">
    <location>
        <begin position="486"/>
        <end position="505"/>
    </location>
</feature>
<evidence type="ECO:0000256" key="1">
    <source>
        <dbReference type="SAM" id="Phobius"/>
    </source>
</evidence>
<feature type="transmembrane region" description="Helical" evidence="1">
    <location>
        <begin position="48"/>
        <end position="74"/>
    </location>
</feature>
<keyword evidence="1" id="KW-1133">Transmembrane helix</keyword>
<dbReference type="Gene3D" id="1.20.1640.10">
    <property type="entry name" value="Multidrug efflux transporter AcrB transmembrane domain"/>
    <property type="match status" value="2"/>
</dbReference>
<dbReference type="SUPFAM" id="SSF82714">
    <property type="entry name" value="Multidrug efflux transporter AcrB TolC docking domain, DN and DC subdomains"/>
    <property type="match status" value="1"/>
</dbReference>
<dbReference type="Gene3D" id="3.30.2090.10">
    <property type="entry name" value="Multidrug efflux transporter AcrB TolC docking domain, DN and DC subdomains"/>
    <property type="match status" value="1"/>
</dbReference>
<dbReference type="InterPro" id="IPR001036">
    <property type="entry name" value="Acrflvin-R"/>
</dbReference>